<accession>A0ACB9GTL6</accession>
<comment type="caution">
    <text evidence="1">The sequence shown here is derived from an EMBL/GenBank/DDBJ whole genome shotgun (WGS) entry which is preliminary data.</text>
</comment>
<sequence>MVDPAKIEAVVKLNAPKTPTEVRSFLGLVGYYRKFIKDFSKLATPLTKLTRKGVKFAWGSDQDNAFQELKKRLTEAPVLTLLEGTDDLVVYLDALYLGLGYVLMQWGKEERIFRQRDFLTENSQGVRVKGDHIRIPKFGGFREQVLDEAHKSRYSIHPGSTKMYQDIKGNYWWPGMKHDVIKYVSKCLTGLQLKAEHQKCYGKIQPLEILKWKWEHITMDFITKLPKTDTRFTSKFWKRFNEGMGTRFHISTTYHPQTDSQSERTMKTLEDMLRACVIDFGGAWDSHLPLAEFSYNNSYHVTIGMPPYEMLYERRCRTPVCWGEIGQKELGSLDVMKATYEKFEMVKLRMKAAQDQQKFYADKIRRSIEFNAGDYVMPKESLI</sequence>
<evidence type="ECO:0000313" key="1">
    <source>
        <dbReference type="EMBL" id="KAI3786840.1"/>
    </source>
</evidence>
<reference evidence="1 2" key="2">
    <citation type="journal article" date="2022" name="Mol. Ecol. Resour.">
        <title>The genomes of chicory, endive, great burdock and yacon provide insights into Asteraceae paleo-polyploidization history and plant inulin production.</title>
        <authorList>
            <person name="Fan W."/>
            <person name="Wang S."/>
            <person name="Wang H."/>
            <person name="Wang A."/>
            <person name="Jiang F."/>
            <person name="Liu H."/>
            <person name="Zhao H."/>
            <person name="Xu D."/>
            <person name="Zhang Y."/>
        </authorList>
    </citation>
    <scope>NUCLEOTIDE SEQUENCE [LARGE SCALE GENOMIC DNA]</scope>
    <source>
        <strain evidence="2">cv. Yunnan</strain>
        <tissue evidence="1">Leaves</tissue>
    </source>
</reference>
<reference evidence="2" key="1">
    <citation type="journal article" date="2022" name="Mol. Ecol. Resour.">
        <title>The genomes of chicory, endive, great burdock and yacon provide insights into Asteraceae palaeo-polyploidization history and plant inulin production.</title>
        <authorList>
            <person name="Fan W."/>
            <person name="Wang S."/>
            <person name="Wang H."/>
            <person name="Wang A."/>
            <person name="Jiang F."/>
            <person name="Liu H."/>
            <person name="Zhao H."/>
            <person name="Xu D."/>
            <person name="Zhang Y."/>
        </authorList>
    </citation>
    <scope>NUCLEOTIDE SEQUENCE [LARGE SCALE GENOMIC DNA]</scope>
    <source>
        <strain evidence="2">cv. Yunnan</strain>
    </source>
</reference>
<organism evidence="1 2">
    <name type="scientific">Smallanthus sonchifolius</name>
    <dbReference type="NCBI Taxonomy" id="185202"/>
    <lineage>
        <taxon>Eukaryota</taxon>
        <taxon>Viridiplantae</taxon>
        <taxon>Streptophyta</taxon>
        <taxon>Embryophyta</taxon>
        <taxon>Tracheophyta</taxon>
        <taxon>Spermatophyta</taxon>
        <taxon>Magnoliopsida</taxon>
        <taxon>eudicotyledons</taxon>
        <taxon>Gunneridae</taxon>
        <taxon>Pentapetalae</taxon>
        <taxon>asterids</taxon>
        <taxon>campanulids</taxon>
        <taxon>Asterales</taxon>
        <taxon>Asteraceae</taxon>
        <taxon>Asteroideae</taxon>
        <taxon>Heliantheae alliance</taxon>
        <taxon>Millerieae</taxon>
        <taxon>Smallanthus</taxon>
    </lineage>
</organism>
<proteinExistence type="predicted"/>
<keyword evidence="2" id="KW-1185">Reference proteome</keyword>
<evidence type="ECO:0000313" key="2">
    <source>
        <dbReference type="Proteomes" id="UP001056120"/>
    </source>
</evidence>
<protein>
    <submittedName>
        <fullName evidence="1">Uncharacterized protein</fullName>
    </submittedName>
</protein>
<gene>
    <name evidence="1" type="ORF">L1987_40849</name>
</gene>
<dbReference type="EMBL" id="CM042030">
    <property type="protein sequence ID" value="KAI3786840.1"/>
    <property type="molecule type" value="Genomic_DNA"/>
</dbReference>
<name>A0ACB9GTL6_9ASTR</name>
<dbReference type="Proteomes" id="UP001056120">
    <property type="component" value="Linkage Group LG13"/>
</dbReference>